<gene>
    <name evidence="1" type="ORF">BWQ96_07669</name>
</gene>
<evidence type="ECO:0000313" key="1">
    <source>
        <dbReference type="EMBL" id="PXF42619.1"/>
    </source>
</evidence>
<dbReference type="Proteomes" id="UP000247409">
    <property type="component" value="Unassembled WGS sequence"/>
</dbReference>
<proteinExistence type="predicted"/>
<accession>A0A2V3IKQ4</accession>
<evidence type="ECO:0000313" key="2">
    <source>
        <dbReference type="Proteomes" id="UP000247409"/>
    </source>
</evidence>
<dbReference type="EMBL" id="NBIV01000156">
    <property type="protein sequence ID" value="PXF42619.1"/>
    <property type="molecule type" value="Genomic_DNA"/>
</dbReference>
<protein>
    <submittedName>
        <fullName evidence="1">Uncharacterized protein</fullName>
    </submittedName>
</protein>
<keyword evidence="2" id="KW-1185">Reference proteome</keyword>
<sequence>MKLLSDFGLSSVLVKSDNLLRMHPFVGASFMDPARGDEQDAANEGEGEAPVEIVRDSIGHSGVETRVAKIEMSVQSAGVGGVMSESGRNFSSGVATAADSVLALDMQQVLNRRKEFVIDERPSLGRAFFVATNSVGAGLSHRV</sequence>
<dbReference type="AlphaFoldDB" id="A0A2V3IKQ4"/>
<reference evidence="1 2" key="1">
    <citation type="journal article" date="2018" name="Mol. Biol. Evol.">
        <title>Analysis of the draft genome of the red seaweed Gracilariopsis chorda provides insights into genome size evolution in Rhodophyta.</title>
        <authorList>
            <person name="Lee J."/>
            <person name="Yang E.C."/>
            <person name="Graf L."/>
            <person name="Yang J.H."/>
            <person name="Qiu H."/>
            <person name="Zel Zion U."/>
            <person name="Chan C.X."/>
            <person name="Stephens T.G."/>
            <person name="Weber A.P.M."/>
            <person name="Boo G.H."/>
            <person name="Boo S.M."/>
            <person name="Kim K.M."/>
            <person name="Shin Y."/>
            <person name="Jung M."/>
            <person name="Lee S.J."/>
            <person name="Yim H.S."/>
            <person name="Lee J.H."/>
            <person name="Bhattacharya D."/>
            <person name="Yoon H.S."/>
        </authorList>
    </citation>
    <scope>NUCLEOTIDE SEQUENCE [LARGE SCALE GENOMIC DNA]</scope>
    <source>
        <strain evidence="1 2">SKKU-2015</strain>
        <tissue evidence="1">Whole body</tissue>
    </source>
</reference>
<comment type="caution">
    <text evidence="1">The sequence shown here is derived from an EMBL/GenBank/DDBJ whole genome shotgun (WGS) entry which is preliminary data.</text>
</comment>
<organism evidence="1 2">
    <name type="scientific">Gracilariopsis chorda</name>
    <dbReference type="NCBI Taxonomy" id="448386"/>
    <lineage>
        <taxon>Eukaryota</taxon>
        <taxon>Rhodophyta</taxon>
        <taxon>Florideophyceae</taxon>
        <taxon>Rhodymeniophycidae</taxon>
        <taxon>Gracilariales</taxon>
        <taxon>Gracilariaceae</taxon>
        <taxon>Gracilariopsis</taxon>
    </lineage>
</organism>
<name>A0A2V3IKQ4_9FLOR</name>